<keyword evidence="2" id="KW-1185">Reference proteome</keyword>
<dbReference type="RefSeq" id="WP_153544070.1">
    <property type="nucleotide sequence ID" value="NZ_WIXK01000001.1"/>
</dbReference>
<dbReference type="AlphaFoldDB" id="A0A844ASY4"/>
<proteinExistence type="predicted"/>
<accession>A0A844ASY4</accession>
<organism evidence="1 2">
    <name type="scientific">Tritonibacter aquimaris</name>
    <dbReference type="NCBI Taxonomy" id="2663379"/>
    <lineage>
        <taxon>Bacteria</taxon>
        <taxon>Pseudomonadati</taxon>
        <taxon>Pseudomonadota</taxon>
        <taxon>Alphaproteobacteria</taxon>
        <taxon>Rhodobacterales</taxon>
        <taxon>Paracoccaceae</taxon>
        <taxon>Tritonibacter</taxon>
    </lineage>
</organism>
<comment type="caution">
    <text evidence="1">The sequence shown here is derived from an EMBL/GenBank/DDBJ whole genome shotgun (WGS) entry which is preliminary data.</text>
</comment>
<name>A0A844ASY4_9RHOB</name>
<dbReference type="EMBL" id="WIXK01000001">
    <property type="protein sequence ID" value="MQY41141.1"/>
    <property type="molecule type" value="Genomic_DNA"/>
</dbReference>
<evidence type="ECO:0000313" key="2">
    <source>
        <dbReference type="Proteomes" id="UP000436694"/>
    </source>
</evidence>
<protein>
    <submittedName>
        <fullName evidence="1">Uncharacterized protein</fullName>
    </submittedName>
</protein>
<gene>
    <name evidence="1" type="ORF">GG681_00655</name>
</gene>
<reference evidence="1 2" key="1">
    <citation type="submission" date="2019-10" db="EMBL/GenBank/DDBJ databases">
        <title>Epibacterium sp. nov., isolated from seawater.</title>
        <authorList>
            <person name="Zhang X."/>
            <person name="Li N."/>
        </authorList>
    </citation>
    <scope>NUCLEOTIDE SEQUENCE [LARGE SCALE GENOMIC DNA]</scope>
    <source>
        <strain evidence="1 2">SM1969</strain>
    </source>
</reference>
<evidence type="ECO:0000313" key="1">
    <source>
        <dbReference type="EMBL" id="MQY41141.1"/>
    </source>
</evidence>
<dbReference type="Proteomes" id="UP000436694">
    <property type="component" value="Unassembled WGS sequence"/>
</dbReference>
<sequence length="57" mass="6159">MQIQFLSYRAGPAWGQKKKTLIAISAFVLLMWSASYAGSAKVTNPRLNSLTPAFGAV</sequence>